<dbReference type="GO" id="GO:0002949">
    <property type="term" value="P:tRNA threonylcarbamoyladenosine modification"/>
    <property type="evidence" value="ECO:0007669"/>
    <property type="project" value="InterPro"/>
</dbReference>
<sequence>MLVLALDTATTVVTAGLVDLGPDGGPRTLAARAHDGRRHGELLMPAVRALCAEAGHALAEVGAVVVGAGPGPFTGLRVGIASAAALGHALDVPVHGVVTHDALAWGLHTGGNLLVVTDARRKEVYWAAYDASDPADARSVRRLTGPAVEAPEALAARLDELAIGSVAGDPSFAQRLGREIGGPGAPTVDGLVGVAAADLLAGRAPAPVEPLYLRRPDAVEPTGRKRVTA</sequence>
<gene>
    <name evidence="2" type="ORF">HDA37_003898</name>
</gene>
<evidence type="ECO:0000313" key="3">
    <source>
        <dbReference type="Proteomes" id="UP000549695"/>
    </source>
</evidence>
<dbReference type="Proteomes" id="UP000549695">
    <property type="component" value="Unassembled WGS sequence"/>
</dbReference>
<dbReference type="NCBIfam" id="TIGR03725">
    <property type="entry name" value="T6A_YeaZ"/>
    <property type="match status" value="1"/>
</dbReference>
<dbReference type="InterPro" id="IPR000905">
    <property type="entry name" value="Gcp-like_dom"/>
</dbReference>
<evidence type="ECO:0000313" key="2">
    <source>
        <dbReference type="EMBL" id="NYG03613.1"/>
    </source>
</evidence>
<evidence type="ECO:0000259" key="1">
    <source>
        <dbReference type="Pfam" id="PF00814"/>
    </source>
</evidence>
<dbReference type="AlphaFoldDB" id="A0A852W3Q5"/>
<dbReference type="Gene3D" id="3.30.420.40">
    <property type="match status" value="2"/>
</dbReference>
<reference evidence="2 3" key="1">
    <citation type="submission" date="2020-07" db="EMBL/GenBank/DDBJ databases">
        <title>Sequencing the genomes of 1000 actinobacteria strains.</title>
        <authorList>
            <person name="Klenk H.-P."/>
        </authorList>
    </citation>
    <scope>NUCLEOTIDE SEQUENCE [LARGE SCALE GENOMIC DNA]</scope>
    <source>
        <strain evidence="2 3">DSM 44749</strain>
    </source>
</reference>
<proteinExistence type="predicted"/>
<dbReference type="SUPFAM" id="SSF53067">
    <property type="entry name" value="Actin-like ATPase domain"/>
    <property type="match status" value="2"/>
</dbReference>
<protein>
    <submittedName>
        <fullName evidence="2">tRNA threonylcarbamoyl adenosine modification protein YeaZ</fullName>
    </submittedName>
</protein>
<keyword evidence="3" id="KW-1185">Reference proteome</keyword>
<accession>A0A852W3Q5</accession>
<dbReference type="GeneID" id="98053601"/>
<comment type="caution">
    <text evidence="2">The sequence shown here is derived from an EMBL/GenBank/DDBJ whole genome shotgun (WGS) entry which is preliminary data.</text>
</comment>
<organism evidence="2 3">
    <name type="scientific">Pseudonocardia alni</name>
    <name type="common">Amycolata alni</name>
    <dbReference type="NCBI Taxonomy" id="33907"/>
    <lineage>
        <taxon>Bacteria</taxon>
        <taxon>Bacillati</taxon>
        <taxon>Actinomycetota</taxon>
        <taxon>Actinomycetes</taxon>
        <taxon>Pseudonocardiales</taxon>
        <taxon>Pseudonocardiaceae</taxon>
        <taxon>Pseudonocardia</taxon>
    </lineage>
</organism>
<dbReference type="CDD" id="cd24032">
    <property type="entry name" value="ASKHA_NBD_TsaB"/>
    <property type="match status" value="1"/>
</dbReference>
<dbReference type="EMBL" id="JACCCZ010000001">
    <property type="protein sequence ID" value="NYG03613.1"/>
    <property type="molecule type" value="Genomic_DNA"/>
</dbReference>
<dbReference type="RefSeq" id="WP_179761834.1">
    <property type="nucleotide sequence ID" value="NZ_BAAAJZ010000003.1"/>
</dbReference>
<name>A0A852W3Q5_PSEA5</name>
<feature type="domain" description="Gcp-like" evidence="1">
    <location>
        <begin position="37"/>
        <end position="131"/>
    </location>
</feature>
<dbReference type="Pfam" id="PF00814">
    <property type="entry name" value="TsaD"/>
    <property type="match status" value="1"/>
</dbReference>
<dbReference type="InterPro" id="IPR022496">
    <property type="entry name" value="T6A_TsaB"/>
</dbReference>
<dbReference type="InterPro" id="IPR043129">
    <property type="entry name" value="ATPase_NBD"/>
</dbReference>